<dbReference type="SUPFAM" id="SSF50993">
    <property type="entry name" value="Peptidase/esterase 'gauge' domain"/>
    <property type="match status" value="1"/>
</dbReference>
<comment type="caution">
    <text evidence="2">The sequence shown here is derived from an EMBL/GenBank/DDBJ whole genome shotgun (WGS) entry which is preliminary data.</text>
</comment>
<dbReference type="GO" id="GO:0005829">
    <property type="term" value="C:cytosol"/>
    <property type="evidence" value="ECO:0007669"/>
    <property type="project" value="TreeGrafter"/>
</dbReference>
<dbReference type="Pfam" id="PF02897">
    <property type="entry name" value="Peptidase_S9_N"/>
    <property type="match status" value="1"/>
</dbReference>
<dbReference type="PANTHER" id="PTHR42881">
    <property type="entry name" value="PROLYL ENDOPEPTIDASE"/>
    <property type="match status" value="1"/>
</dbReference>
<dbReference type="InterPro" id="IPR029058">
    <property type="entry name" value="AB_hydrolase_fold"/>
</dbReference>
<gene>
    <name evidence="2" type="ORF">fugu_018425</name>
</gene>
<sequence length="67" mass="7987">MAFNYPNARRDETKVADYHGNKISDPYEWLEDPDSAETMAFVEEQNKLTMPFLEQCAVRDRFRQRLT</sequence>
<evidence type="ECO:0000313" key="2">
    <source>
        <dbReference type="EMBL" id="TNM93023.1"/>
    </source>
</evidence>
<dbReference type="GO" id="GO:0004252">
    <property type="term" value="F:serine-type endopeptidase activity"/>
    <property type="evidence" value="ECO:0007669"/>
    <property type="project" value="InterPro"/>
</dbReference>
<proteinExistence type="predicted"/>
<organism evidence="2 3">
    <name type="scientific">Takifugu bimaculatus</name>
    <dbReference type="NCBI Taxonomy" id="433685"/>
    <lineage>
        <taxon>Eukaryota</taxon>
        <taxon>Metazoa</taxon>
        <taxon>Chordata</taxon>
        <taxon>Craniata</taxon>
        <taxon>Vertebrata</taxon>
        <taxon>Euteleostomi</taxon>
        <taxon>Actinopterygii</taxon>
        <taxon>Neopterygii</taxon>
        <taxon>Teleostei</taxon>
        <taxon>Neoteleostei</taxon>
        <taxon>Acanthomorphata</taxon>
        <taxon>Eupercaria</taxon>
        <taxon>Tetraodontiformes</taxon>
        <taxon>Tetradontoidea</taxon>
        <taxon>Tetraodontidae</taxon>
        <taxon>Takifugu</taxon>
    </lineage>
</organism>
<dbReference type="InterPro" id="IPR051167">
    <property type="entry name" value="Prolyl_oligopep/macrocyclase"/>
</dbReference>
<dbReference type="PANTHER" id="PTHR42881:SF4">
    <property type="entry name" value="PROLYL ENDOPEPTIDASE"/>
    <property type="match status" value="1"/>
</dbReference>
<dbReference type="EMBL" id="SWLE01000013">
    <property type="protein sequence ID" value="TNM93023.1"/>
    <property type="molecule type" value="Genomic_DNA"/>
</dbReference>
<protein>
    <recommendedName>
        <fullName evidence="1">Peptidase S9A N-terminal domain-containing protein</fullName>
    </recommendedName>
</protein>
<evidence type="ECO:0000313" key="3">
    <source>
        <dbReference type="Proteomes" id="UP000516260"/>
    </source>
</evidence>
<keyword evidence="3" id="KW-1185">Reference proteome</keyword>
<dbReference type="InterPro" id="IPR023302">
    <property type="entry name" value="Pept_S9A_N"/>
</dbReference>
<dbReference type="GO" id="GO:0070012">
    <property type="term" value="F:oligopeptidase activity"/>
    <property type="evidence" value="ECO:0007669"/>
    <property type="project" value="TreeGrafter"/>
</dbReference>
<accession>A0A4Z2BL44</accession>
<reference evidence="2 3" key="1">
    <citation type="submission" date="2019-04" db="EMBL/GenBank/DDBJ databases">
        <title>The sequence and de novo assembly of Takifugu bimaculatus genome using PacBio and Hi-C technologies.</title>
        <authorList>
            <person name="Xu P."/>
            <person name="Liu B."/>
            <person name="Zhou Z."/>
        </authorList>
    </citation>
    <scope>NUCLEOTIDE SEQUENCE [LARGE SCALE GENOMIC DNA]</scope>
    <source>
        <strain evidence="2">TB-2018</strain>
        <tissue evidence="2">Muscle</tissue>
    </source>
</reference>
<dbReference type="Gene3D" id="3.40.50.1820">
    <property type="entry name" value="alpha/beta hydrolase"/>
    <property type="match status" value="1"/>
</dbReference>
<dbReference type="Proteomes" id="UP000516260">
    <property type="component" value="Chromosome 20"/>
</dbReference>
<feature type="domain" description="Peptidase S9A N-terminal" evidence="1">
    <location>
        <begin position="6"/>
        <end position="67"/>
    </location>
</feature>
<name>A0A4Z2BL44_9TELE</name>
<evidence type="ECO:0000259" key="1">
    <source>
        <dbReference type="Pfam" id="PF02897"/>
    </source>
</evidence>
<dbReference type="AlphaFoldDB" id="A0A4Z2BL44"/>